<keyword evidence="1" id="KW-1185">Reference proteome</keyword>
<organism evidence="1 2">
    <name type="scientific">Angiostrongylus cantonensis</name>
    <name type="common">Rat lungworm</name>
    <dbReference type="NCBI Taxonomy" id="6313"/>
    <lineage>
        <taxon>Eukaryota</taxon>
        <taxon>Metazoa</taxon>
        <taxon>Ecdysozoa</taxon>
        <taxon>Nematoda</taxon>
        <taxon>Chromadorea</taxon>
        <taxon>Rhabditida</taxon>
        <taxon>Rhabditina</taxon>
        <taxon>Rhabditomorpha</taxon>
        <taxon>Strongyloidea</taxon>
        <taxon>Metastrongylidae</taxon>
        <taxon>Angiostrongylus</taxon>
    </lineage>
</organism>
<dbReference type="AlphaFoldDB" id="A0A0K0CUS0"/>
<reference evidence="2" key="2">
    <citation type="submission" date="2017-02" db="UniProtKB">
        <authorList>
            <consortium name="WormBaseParasite"/>
        </authorList>
    </citation>
    <scope>IDENTIFICATION</scope>
</reference>
<dbReference type="Proteomes" id="UP000035642">
    <property type="component" value="Unassembled WGS sequence"/>
</dbReference>
<evidence type="ECO:0000313" key="2">
    <source>
        <dbReference type="WBParaSite" id="ACAC_0000100001-mRNA-1"/>
    </source>
</evidence>
<dbReference type="WBParaSite" id="ACAC_0000100001-mRNA-1">
    <property type="protein sequence ID" value="ACAC_0000100001-mRNA-1"/>
    <property type="gene ID" value="ACAC_0000100001"/>
</dbReference>
<protein>
    <submittedName>
        <fullName evidence="2">Secreted protein</fullName>
    </submittedName>
</protein>
<name>A0A0K0CUS0_ANGCA</name>
<proteinExistence type="predicted"/>
<sequence length="69" mass="7661">MEVSLIKMLRLIASGVIRLFVCRHAFLGEPKYASDSFAISIVLRSDSFAGVAPTSDEEVSIMMKFLCMM</sequence>
<reference evidence="1" key="1">
    <citation type="submission" date="2012-09" db="EMBL/GenBank/DDBJ databases">
        <authorList>
            <person name="Martin A.A."/>
        </authorList>
    </citation>
    <scope>NUCLEOTIDE SEQUENCE</scope>
</reference>
<evidence type="ECO:0000313" key="1">
    <source>
        <dbReference type="Proteomes" id="UP000035642"/>
    </source>
</evidence>
<accession>A0A0K0CUS0</accession>